<name>A0A9P8FG87_AURME</name>
<organism evidence="2 3">
    <name type="scientific">Aureobasidium melanogenum</name>
    <name type="common">Aureobasidium pullulans var. melanogenum</name>
    <dbReference type="NCBI Taxonomy" id="46634"/>
    <lineage>
        <taxon>Eukaryota</taxon>
        <taxon>Fungi</taxon>
        <taxon>Dikarya</taxon>
        <taxon>Ascomycota</taxon>
        <taxon>Pezizomycotina</taxon>
        <taxon>Dothideomycetes</taxon>
        <taxon>Dothideomycetidae</taxon>
        <taxon>Dothideales</taxon>
        <taxon>Saccotheciaceae</taxon>
        <taxon>Aureobasidium</taxon>
    </lineage>
</organism>
<feature type="region of interest" description="Disordered" evidence="1">
    <location>
        <begin position="97"/>
        <end position="260"/>
    </location>
</feature>
<gene>
    <name evidence="2" type="ORF">KCU98_g12575</name>
</gene>
<feature type="compositionally biased region" description="Acidic residues" evidence="1">
    <location>
        <begin position="108"/>
        <end position="124"/>
    </location>
</feature>
<feature type="compositionally biased region" description="Basic and acidic residues" evidence="1">
    <location>
        <begin position="186"/>
        <end position="199"/>
    </location>
</feature>
<feature type="non-terminal residue" evidence="2">
    <location>
        <position position="260"/>
    </location>
</feature>
<feature type="compositionally biased region" description="Basic and acidic residues" evidence="1">
    <location>
        <begin position="148"/>
        <end position="159"/>
    </location>
</feature>
<accession>A0A9P8FG87</accession>
<evidence type="ECO:0000256" key="1">
    <source>
        <dbReference type="SAM" id="MobiDB-lite"/>
    </source>
</evidence>
<reference evidence="2" key="2">
    <citation type="submission" date="2021-08" db="EMBL/GenBank/DDBJ databases">
        <authorList>
            <person name="Gostincar C."/>
            <person name="Sun X."/>
            <person name="Song Z."/>
            <person name="Gunde-Cimerman N."/>
        </authorList>
    </citation>
    <scope>NUCLEOTIDE SEQUENCE</scope>
    <source>
        <strain evidence="2">EXF-9298</strain>
    </source>
</reference>
<dbReference type="AlphaFoldDB" id="A0A9P8FG87"/>
<sequence>MASPDHTKPILQSDNDEIKQTLLRGPTAGQQSLLPVPAHRRRPNLPLAQREIIESNFAYQTTTRPSDSWEGMRKLGLSVYADDTTFSWWIRGEAAPVDDNLSISNEVDAVEDEQEDVEEVEVEQEAATPGPLLASPNVSPLADPAASEESRGSRDEHMSDLPQEDTTEAPTVTPEPRLSTRVAQQKLKEEHDQQVKEEPIDPNPRTTQTKRTVTLPRRSKKKSVQSKQQVEQRSRRRSTRFSAKRNFADEPWSTPTNQSN</sequence>
<reference evidence="2" key="1">
    <citation type="journal article" date="2021" name="J Fungi (Basel)">
        <title>Virulence traits and population genomics of the black yeast Aureobasidium melanogenum.</title>
        <authorList>
            <person name="Cernosa A."/>
            <person name="Sun X."/>
            <person name="Gostincar C."/>
            <person name="Fang C."/>
            <person name="Gunde-Cimerman N."/>
            <person name="Song Z."/>
        </authorList>
    </citation>
    <scope>NUCLEOTIDE SEQUENCE</scope>
    <source>
        <strain evidence="2">EXF-9298</strain>
    </source>
</reference>
<keyword evidence="3" id="KW-1185">Reference proteome</keyword>
<comment type="caution">
    <text evidence="2">The sequence shown here is derived from an EMBL/GenBank/DDBJ whole genome shotgun (WGS) entry which is preliminary data.</text>
</comment>
<proteinExistence type="predicted"/>
<evidence type="ECO:0000313" key="2">
    <source>
        <dbReference type="EMBL" id="KAG9973539.1"/>
    </source>
</evidence>
<feature type="compositionally biased region" description="Basic residues" evidence="1">
    <location>
        <begin position="234"/>
        <end position="243"/>
    </location>
</feature>
<dbReference type="EMBL" id="JAHFXS010002183">
    <property type="protein sequence ID" value="KAG9973539.1"/>
    <property type="molecule type" value="Genomic_DNA"/>
</dbReference>
<protein>
    <submittedName>
        <fullName evidence="2">Uncharacterized protein</fullName>
    </submittedName>
</protein>
<dbReference type="Proteomes" id="UP000729357">
    <property type="component" value="Unassembled WGS sequence"/>
</dbReference>
<evidence type="ECO:0000313" key="3">
    <source>
        <dbReference type="Proteomes" id="UP000729357"/>
    </source>
</evidence>